<dbReference type="Pfam" id="PF16495">
    <property type="entry name" value="SWIRM-assoc_1"/>
    <property type="match status" value="1"/>
</dbReference>
<feature type="compositionally biased region" description="Low complexity" evidence="6">
    <location>
        <begin position="342"/>
        <end position="371"/>
    </location>
</feature>
<dbReference type="SMART" id="SM00717">
    <property type="entry name" value="SANT"/>
    <property type="match status" value="1"/>
</dbReference>
<dbReference type="InterPro" id="IPR001005">
    <property type="entry name" value="SANT/Myb"/>
</dbReference>
<evidence type="ECO:0008006" key="14">
    <source>
        <dbReference type="Google" id="ProtNLM"/>
    </source>
</evidence>
<dbReference type="CDD" id="cd00027">
    <property type="entry name" value="BRCT"/>
    <property type="match status" value="1"/>
</dbReference>
<dbReference type="EMBL" id="GDKF01010377">
    <property type="protein sequence ID" value="JAT68245.1"/>
    <property type="molecule type" value="Transcribed_RNA"/>
</dbReference>
<feature type="compositionally biased region" description="Acidic residues" evidence="6">
    <location>
        <begin position="760"/>
        <end position="773"/>
    </location>
</feature>
<feature type="domain" description="SANT" evidence="9">
    <location>
        <begin position="635"/>
        <end position="686"/>
    </location>
</feature>
<feature type="region of interest" description="Disordered" evidence="6">
    <location>
        <begin position="323"/>
        <end position="371"/>
    </location>
</feature>
<dbReference type="Gene3D" id="1.10.10.60">
    <property type="entry name" value="Homeodomain-like"/>
    <property type="match status" value="1"/>
</dbReference>
<dbReference type="SUPFAM" id="SSF46689">
    <property type="entry name" value="Homeodomain-like"/>
    <property type="match status" value="2"/>
</dbReference>
<proteinExistence type="predicted"/>
<reference evidence="12" key="1">
    <citation type="submission" date="2015-08" db="EMBL/GenBank/DDBJ databases">
        <authorList>
            <person name="Babu N.S."/>
            <person name="Beckwith C.J."/>
            <person name="Beseler K.G."/>
            <person name="Brison A."/>
            <person name="Carone J.V."/>
            <person name="Caskin T.P."/>
            <person name="Diamond M."/>
            <person name="Durham M.E."/>
            <person name="Foxe J.M."/>
            <person name="Go M."/>
            <person name="Henderson B.A."/>
            <person name="Jones I.B."/>
            <person name="McGettigan J.A."/>
            <person name="Micheletti S.J."/>
            <person name="Nasrallah M.E."/>
            <person name="Ortiz D."/>
            <person name="Piller C.R."/>
            <person name="Privatt S.R."/>
            <person name="Schneider S.L."/>
            <person name="Sharp S."/>
            <person name="Smith T.C."/>
            <person name="Stanton J.D."/>
            <person name="Ullery H.E."/>
            <person name="Wilson R.J."/>
            <person name="Serrano M.G."/>
            <person name="Buck G."/>
            <person name="Lee V."/>
            <person name="Wang Y."/>
            <person name="Carvalho R."/>
            <person name="Voegtly L."/>
            <person name="Shi R."/>
            <person name="Duckworth R."/>
            <person name="Johnson A."/>
            <person name="Loviza R."/>
            <person name="Walstead R."/>
            <person name="Shah Z."/>
            <person name="Kiflezghi M."/>
            <person name="Wade K."/>
            <person name="Ball S.L."/>
            <person name="Bradley K.W."/>
            <person name="Asai D.J."/>
            <person name="Bowman C.A."/>
            <person name="Russell D.A."/>
            <person name="Pope W.H."/>
            <person name="Jacobs-Sera D."/>
            <person name="Hendrix R.W."/>
            <person name="Hatfull G.F."/>
        </authorList>
    </citation>
    <scope>NUCLEOTIDE SEQUENCE</scope>
</reference>
<evidence type="ECO:0000256" key="6">
    <source>
        <dbReference type="SAM" id="MobiDB-lite"/>
    </source>
</evidence>
<dbReference type="PROSITE" id="PS51294">
    <property type="entry name" value="HTH_MYB"/>
    <property type="match status" value="1"/>
</dbReference>
<keyword evidence="3" id="KW-0804">Transcription</keyword>
<evidence type="ECO:0000259" key="10">
    <source>
        <dbReference type="PROSITE" id="PS51294"/>
    </source>
</evidence>
<dbReference type="PROSITE" id="PS51293">
    <property type="entry name" value="SANT"/>
    <property type="match status" value="1"/>
</dbReference>
<sequence length="938" mass="99864">SRVPRQNRTLSDNNRRHVLPLVPSEALCCLPGRCPWSSPSSIRWLGALCAQSCLPMAAQGPSGDQGKRNGNVQLELAQSEEQLSRLDKLVASLNETQTAFKHDRRGLAQLFAGLQQFMEDALGINSMYKSQPKLPASLFHDTSPSGPLHTIASVCADAMRVRGMKRIDWASPALRKENLELVSRLRQELLRAGHLRPPRVYVHPSCASETLRLTHAVTRLGGEVAPVETTPGVTHVVYPFGPKGDPDDGQTYLRALEKRGALVRVHWWYLPDSYDEWLPAAAAPEEVEPDRRPRGPWRVYSRWLADSEKHNEWMNPADYETEEAAAGGEEGGGAKRSGEETAGAAAKRARLAGRAGRPNPELAPEAEPVPLAPGVLQQTVLQPNRKAMSGAGGLDVSQGQARAGAAPAQPQPPPPPGTPSGGAPQELHRVPACAAWFRWGAVHALERAEFPDLLGAGAPPGAGEAYLAHRDAMVSRYREDPSRELSFTEARRWLAGDVGTLRRLHAFLQSWGIINAHARVRARRGREPAPGPDSVLRLAPLVGAAEGVEAALTGPVAGRVAPLAGHANGALQPAIATGAQYYCNAMPWVNCTSLRYHCTKVPDVDLCPLAYAEGRFPPGCTAKDFVRLEEDAAPPDPSGWTNEEQLLLLQAVERHGEDWAAIAEAVGTKNAMQCCTRFLQMPIEEAIVAEAVASDGRQGWVTIPEPGEEDGADPGAGALLPFADAGNPVMAQVAFLATMVGPRVAAAAAQRALEVLGEEDAALGEAEREEDGVGEWPKREDEGNECAEEPTAGKGPMKAEEGSETRDGMGLGVGESSPAPSVAGDAPISAPRLRAAAATALAAAAAKAKLLADAEERELQRLVLAAVDTQYKKIKIKLQHLEKLDELMALERGQLEHLRSSFLTSHLTTSAAASVPAPAPGAAEVAAPAPEAPAQAAA</sequence>
<dbReference type="InterPro" id="IPR017884">
    <property type="entry name" value="SANT_dom"/>
</dbReference>
<dbReference type="InterPro" id="IPR017930">
    <property type="entry name" value="Myb_dom"/>
</dbReference>
<dbReference type="InterPro" id="IPR009057">
    <property type="entry name" value="Homeodomain-like_sf"/>
</dbReference>
<evidence type="ECO:0000256" key="1">
    <source>
        <dbReference type="ARBA" id="ARBA00023015"/>
    </source>
</evidence>
<dbReference type="InterPro" id="IPR036388">
    <property type="entry name" value="WH-like_DNA-bd_sf"/>
</dbReference>
<gene>
    <name evidence="12" type="ORF">g.66262</name>
    <name evidence="13" type="ORF">g.66303</name>
</gene>
<dbReference type="InterPro" id="IPR032451">
    <property type="entry name" value="SMARCC_C"/>
</dbReference>
<evidence type="ECO:0000313" key="12">
    <source>
        <dbReference type="EMBL" id="JAT68245.1"/>
    </source>
</evidence>
<dbReference type="PROSITE" id="PS50090">
    <property type="entry name" value="MYB_LIKE"/>
    <property type="match status" value="1"/>
</dbReference>
<evidence type="ECO:0000259" key="9">
    <source>
        <dbReference type="PROSITE" id="PS51293"/>
    </source>
</evidence>
<evidence type="ECO:0000259" key="11">
    <source>
        <dbReference type="PROSITE" id="PS52032"/>
    </source>
</evidence>
<feature type="non-terminal residue" evidence="12">
    <location>
        <position position="1"/>
    </location>
</feature>
<feature type="domain" description="Chromo" evidence="11">
    <location>
        <begin position="62"/>
        <end position="339"/>
    </location>
</feature>
<dbReference type="Pfam" id="PF00249">
    <property type="entry name" value="Myb_DNA-binding"/>
    <property type="match status" value="1"/>
</dbReference>
<evidence type="ECO:0000313" key="13">
    <source>
        <dbReference type="EMBL" id="JAT71732.1"/>
    </source>
</evidence>
<dbReference type="GO" id="GO:0003677">
    <property type="term" value="F:DNA binding"/>
    <property type="evidence" value="ECO:0007669"/>
    <property type="project" value="UniProtKB-KW"/>
</dbReference>
<evidence type="ECO:0000259" key="7">
    <source>
        <dbReference type="PROSITE" id="PS50090"/>
    </source>
</evidence>
<name>A0A1D1ZNF6_AUXPR</name>
<dbReference type="PROSITE" id="PS52032">
    <property type="entry name" value="MARR_BRCT_CHROMO"/>
    <property type="match status" value="1"/>
</dbReference>
<evidence type="ECO:0000256" key="4">
    <source>
        <dbReference type="ARBA" id="ARBA00023242"/>
    </source>
</evidence>
<dbReference type="InterPro" id="IPR007526">
    <property type="entry name" value="SWIRM"/>
</dbReference>
<dbReference type="AlphaFoldDB" id="A0A1D1ZNF6"/>
<dbReference type="Pfam" id="PF16496">
    <property type="entry name" value="SWIRM-assoc_2"/>
    <property type="match status" value="1"/>
</dbReference>
<keyword evidence="4" id="KW-0539">Nucleus</keyword>
<feature type="domain" description="Myb-like" evidence="7">
    <location>
        <begin position="640"/>
        <end position="682"/>
    </location>
</feature>
<evidence type="ECO:0000256" key="2">
    <source>
        <dbReference type="ARBA" id="ARBA00023125"/>
    </source>
</evidence>
<dbReference type="InterPro" id="IPR049898">
    <property type="entry name" value="MARR_BRCT_CHROMO"/>
</dbReference>
<feature type="region of interest" description="Disordered" evidence="6">
    <location>
        <begin position="913"/>
        <end position="938"/>
    </location>
</feature>
<feature type="compositionally biased region" description="Low complexity" evidence="6">
    <location>
        <begin position="398"/>
        <end position="408"/>
    </location>
</feature>
<dbReference type="Gene3D" id="1.10.10.10">
    <property type="entry name" value="Winged helix-like DNA-binding domain superfamily/Winged helix DNA-binding domain"/>
    <property type="match status" value="1"/>
</dbReference>
<dbReference type="Gene3D" id="3.40.50.10190">
    <property type="entry name" value="BRCT domain"/>
    <property type="match status" value="1"/>
</dbReference>
<feature type="region of interest" description="Disordered" evidence="6">
    <location>
        <begin position="760"/>
        <end position="823"/>
    </location>
</feature>
<evidence type="ECO:0000256" key="5">
    <source>
        <dbReference type="SAM" id="Coils"/>
    </source>
</evidence>
<organism evidence="12">
    <name type="scientific">Auxenochlorella protothecoides</name>
    <name type="common">Green microalga</name>
    <name type="synonym">Chlorella protothecoides</name>
    <dbReference type="NCBI Taxonomy" id="3075"/>
    <lineage>
        <taxon>Eukaryota</taxon>
        <taxon>Viridiplantae</taxon>
        <taxon>Chlorophyta</taxon>
        <taxon>core chlorophytes</taxon>
        <taxon>Trebouxiophyceae</taxon>
        <taxon>Chlorellales</taxon>
        <taxon>Chlorellaceae</taxon>
        <taxon>Auxenochlorella</taxon>
    </lineage>
</organism>
<dbReference type="PANTHER" id="PTHR12802">
    <property type="entry name" value="SWI/SNF COMPLEX-RELATED"/>
    <property type="match status" value="1"/>
</dbReference>
<keyword evidence="1" id="KW-0805">Transcription regulation</keyword>
<dbReference type="InterPro" id="IPR036420">
    <property type="entry name" value="BRCT_dom_sf"/>
</dbReference>
<keyword evidence="2" id="KW-0238">DNA-binding</keyword>
<dbReference type="Pfam" id="PF04433">
    <property type="entry name" value="SWIRM"/>
    <property type="match status" value="1"/>
</dbReference>
<dbReference type="PANTHER" id="PTHR12802:SF41">
    <property type="entry name" value="BRAHMA ASSOCIATED PROTEIN 155 KDA"/>
    <property type="match status" value="1"/>
</dbReference>
<accession>A0A1D1ZNF6</accession>
<dbReference type="PROSITE" id="PS50934">
    <property type="entry name" value="SWIRM"/>
    <property type="match status" value="1"/>
</dbReference>
<feature type="compositionally biased region" description="Basic and acidic residues" evidence="6">
    <location>
        <begin position="797"/>
        <end position="807"/>
    </location>
</feature>
<dbReference type="InterPro" id="IPR032450">
    <property type="entry name" value="SMARCC_N"/>
</dbReference>
<dbReference type="SUPFAM" id="SSF52113">
    <property type="entry name" value="BRCT domain"/>
    <property type="match status" value="1"/>
</dbReference>
<evidence type="ECO:0000259" key="8">
    <source>
        <dbReference type="PROSITE" id="PS50934"/>
    </source>
</evidence>
<evidence type="ECO:0000256" key="3">
    <source>
        <dbReference type="ARBA" id="ARBA00023163"/>
    </source>
</evidence>
<dbReference type="EMBL" id="GDKF01006890">
    <property type="protein sequence ID" value="JAT71732.1"/>
    <property type="molecule type" value="Transcribed_RNA"/>
</dbReference>
<feature type="domain" description="HTH myb-type" evidence="10">
    <location>
        <begin position="640"/>
        <end position="674"/>
    </location>
</feature>
<feature type="domain" description="SWIRM" evidence="8">
    <location>
        <begin position="428"/>
        <end position="525"/>
    </location>
</feature>
<feature type="coiled-coil region" evidence="5">
    <location>
        <begin position="69"/>
        <end position="96"/>
    </location>
</feature>
<keyword evidence="5" id="KW-0175">Coiled coil</keyword>
<protein>
    <recommendedName>
        <fullName evidence="14">SWIRM domain-containing protein</fullName>
    </recommendedName>
</protein>
<feature type="region of interest" description="Disordered" evidence="6">
    <location>
        <begin position="386"/>
        <end position="426"/>
    </location>
</feature>
<dbReference type="GO" id="GO:0005634">
    <property type="term" value="C:nucleus"/>
    <property type="evidence" value="ECO:0007669"/>
    <property type="project" value="UniProtKB-ARBA"/>
</dbReference>
<feature type="compositionally biased region" description="Pro residues" evidence="6">
    <location>
        <begin position="409"/>
        <end position="418"/>
    </location>
</feature>
<dbReference type="CDD" id="cd00167">
    <property type="entry name" value="SANT"/>
    <property type="match status" value="1"/>
</dbReference>